<protein>
    <submittedName>
        <fullName evidence="2">Uncharacterized protein</fullName>
    </submittedName>
</protein>
<evidence type="ECO:0000256" key="1">
    <source>
        <dbReference type="SAM" id="MobiDB-lite"/>
    </source>
</evidence>
<feature type="non-terminal residue" evidence="2">
    <location>
        <position position="54"/>
    </location>
</feature>
<organism evidence="2 3">
    <name type="scientific">Gemmobacter megaterium</name>
    <dbReference type="NCBI Taxonomy" id="1086013"/>
    <lineage>
        <taxon>Bacteria</taxon>
        <taxon>Pseudomonadati</taxon>
        <taxon>Pseudomonadota</taxon>
        <taxon>Alphaproteobacteria</taxon>
        <taxon>Rhodobacterales</taxon>
        <taxon>Paracoccaceae</taxon>
        <taxon>Gemmobacter</taxon>
    </lineage>
</organism>
<feature type="region of interest" description="Disordered" evidence="1">
    <location>
        <begin position="18"/>
        <end position="54"/>
    </location>
</feature>
<proteinExistence type="predicted"/>
<accession>A0A1N7QBN3</accession>
<name>A0A1N7QBN3_9RHOB</name>
<dbReference type="EMBL" id="FTOT01000008">
    <property type="protein sequence ID" value="SIT20261.1"/>
    <property type="molecule type" value="Genomic_DNA"/>
</dbReference>
<keyword evidence="3" id="KW-1185">Reference proteome</keyword>
<evidence type="ECO:0000313" key="2">
    <source>
        <dbReference type="EMBL" id="SIT20261.1"/>
    </source>
</evidence>
<sequence length="54" mass="5678">MRDGPIRCVQIGAHSLAQGPVTTTPVNPADHRPMTVRTGETSTATGLPVPSLRK</sequence>
<reference evidence="2 3" key="1">
    <citation type="submission" date="2017-01" db="EMBL/GenBank/DDBJ databases">
        <authorList>
            <person name="Mah S.A."/>
            <person name="Swanson W.J."/>
            <person name="Moy G.W."/>
            <person name="Vacquier V.D."/>
        </authorList>
    </citation>
    <scope>NUCLEOTIDE SEQUENCE [LARGE SCALE GENOMIC DNA]</scope>
    <source>
        <strain evidence="2 3">DSM 26375</strain>
    </source>
</reference>
<dbReference type="AlphaFoldDB" id="A0A1N7QBN3"/>
<dbReference type="Proteomes" id="UP000186141">
    <property type="component" value="Unassembled WGS sequence"/>
</dbReference>
<evidence type="ECO:0000313" key="3">
    <source>
        <dbReference type="Proteomes" id="UP000186141"/>
    </source>
</evidence>
<gene>
    <name evidence="2" type="ORF">SAMN05421774_10897</name>
</gene>
<dbReference type="STRING" id="1086013.SAMN05421774_10897"/>